<proteinExistence type="predicted"/>
<evidence type="ECO:0000256" key="1">
    <source>
        <dbReference type="SAM" id="MobiDB-lite"/>
    </source>
</evidence>
<dbReference type="WBParaSite" id="TCLT_0001007301-mRNA-1">
    <property type="protein sequence ID" value="TCLT_0001007301-mRNA-1"/>
    <property type="gene ID" value="TCLT_0001007301"/>
</dbReference>
<evidence type="ECO:0000313" key="2">
    <source>
        <dbReference type="EMBL" id="VDN07734.1"/>
    </source>
</evidence>
<dbReference type="Proteomes" id="UP000276776">
    <property type="component" value="Unassembled WGS sequence"/>
</dbReference>
<protein>
    <submittedName>
        <fullName evidence="2 4">Uncharacterized protein</fullName>
    </submittedName>
</protein>
<keyword evidence="3" id="KW-1185">Reference proteome</keyword>
<reference evidence="4" key="1">
    <citation type="submission" date="2017-02" db="UniProtKB">
        <authorList>
            <consortium name="WormBaseParasite"/>
        </authorList>
    </citation>
    <scope>IDENTIFICATION</scope>
</reference>
<name>A0A0N5DA86_THECL</name>
<organism evidence="4">
    <name type="scientific">Thelazia callipaeda</name>
    <name type="common">Oriental eyeworm</name>
    <name type="synonym">Parasitic nematode</name>
    <dbReference type="NCBI Taxonomy" id="103827"/>
    <lineage>
        <taxon>Eukaryota</taxon>
        <taxon>Metazoa</taxon>
        <taxon>Ecdysozoa</taxon>
        <taxon>Nematoda</taxon>
        <taxon>Chromadorea</taxon>
        <taxon>Rhabditida</taxon>
        <taxon>Spirurina</taxon>
        <taxon>Spiruromorpha</taxon>
        <taxon>Thelazioidea</taxon>
        <taxon>Thelaziidae</taxon>
        <taxon>Thelazia</taxon>
    </lineage>
</organism>
<evidence type="ECO:0000313" key="3">
    <source>
        <dbReference type="Proteomes" id="UP000276776"/>
    </source>
</evidence>
<evidence type="ECO:0000313" key="4">
    <source>
        <dbReference type="WBParaSite" id="TCLT_0001007301-mRNA-1"/>
    </source>
</evidence>
<reference evidence="2 3" key="2">
    <citation type="submission" date="2018-11" db="EMBL/GenBank/DDBJ databases">
        <authorList>
            <consortium name="Pathogen Informatics"/>
        </authorList>
    </citation>
    <scope>NUCLEOTIDE SEQUENCE [LARGE SCALE GENOMIC DNA]</scope>
</reference>
<accession>A0A0N5DA86</accession>
<dbReference type="EMBL" id="UYYF01004959">
    <property type="protein sequence ID" value="VDN07734.1"/>
    <property type="molecule type" value="Genomic_DNA"/>
</dbReference>
<feature type="region of interest" description="Disordered" evidence="1">
    <location>
        <begin position="1"/>
        <end position="38"/>
    </location>
</feature>
<dbReference type="AlphaFoldDB" id="A0A0N5DA86"/>
<sequence length="38" mass="4475">MEKPSTTVPEPAQRIAGRMQRKCRNTIQCENQEDRKED</sequence>
<gene>
    <name evidence="2" type="ORF">TCLT_LOCUS10062</name>
</gene>